<keyword evidence="2 3" id="KW-0143">Chaperone</keyword>
<dbReference type="Pfam" id="PF01730">
    <property type="entry name" value="UreF"/>
    <property type="match status" value="1"/>
</dbReference>
<dbReference type="Proteomes" id="UP000066284">
    <property type="component" value="Chromosome 1"/>
</dbReference>
<name>A0A0S4L0D2_9BACT</name>
<reference evidence="5" key="1">
    <citation type="submission" date="2015-09" db="EMBL/GenBank/DDBJ databases">
        <authorList>
            <person name="Daims H."/>
        </authorList>
    </citation>
    <scope>NUCLEOTIDE SEQUENCE [LARGE SCALE GENOMIC DNA]</scope>
</reference>
<dbReference type="InterPro" id="IPR002639">
    <property type="entry name" value="UreF"/>
</dbReference>
<dbReference type="STRING" id="1715989.NITINOP_3354"/>
<dbReference type="GO" id="GO:0005737">
    <property type="term" value="C:cytoplasm"/>
    <property type="evidence" value="ECO:0007669"/>
    <property type="project" value="UniProtKB-SubCell"/>
</dbReference>
<comment type="function">
    <text evidence="3">Required for maturation of urease via the functional incorporation of the urease nickel metallocenter.</text>
</comment>
<dbReference type="InterPro" id="IPR038277">
    <property type="entry name" value="UreF_sf"/>
</dbReference>
<evidence type="ECO:0000256" key="1">
    <source>
        <dbReference type="ARBA" id="ARBA00022988"/>
    </source>
</evidence>
<keyword evidence="5" id="KW-1185">Reference proteome</keyword>
<dbReference type="KEGG" id="nio:NITINOP_3354"/>
<proteinExistence type="inferred from homology"/>
<evidence type="ECO:0000256" key="3">
    <source>
        <dbReference type="HAMAP-Rule" id="MF_01385"/>
    </source>
</evidence>
<dbReference type="RefSeq" id="WP_062487544.1">
    <property type="nucleotide sequence ID" value="NZ_LN885086.1"/>
</dbReference>
<keyword evidence="1 3" id="KW-0996">Nickel insertion</keyword>
<organism evidence="4 5">
    <name type="scientific">Candidatus Nitrospira inopinata</name>
    <dbReference type="NCBI Taxonomy" id="1715989"/>
    <lineage>
        <taxon>Bacteria</taxon>
        <taxon>Pseudomonadati</taxon>
        <taxon>Nitrospirota</taxon>
        <taxon>Nitrospiria</taxon>
        <taxon>Nitrospirales</taxon>
        <taxon>Nitrospiraceae</taxon>
        <taxon>Nitrospira</taxon>
    </lineage>
</organism>
<evidence type="ECO:0000313" key="5">
    <source>
        <dbReference type="Proteomes" id="UP000066284"/>
    </source>
</evidence>
<dbReference type="PIRSF" id="PIRSF009467">
    <property type="entry name" value="Ureas_acces_UreF"/>
    <property type="match status" value="1"/>
</dbReference>
<dbReference type="GO" id="GO:0016151">
    <property type="term" value="F:nickel cation binding"/>
    <property type="evidence" value="ECO:0007669"/>
    <property type="project" value="UniProtKB-UniRule"/>
</dbReference>
<dbReference type="PANTHER" id="PTHR33620">
    <property type="entry name" value="UREASE ACCESSORY PROTEIN F"/>
    <property type="match status" value="1"/>
</dbReference>
<dbReference type="AlphaFoldDB" id="A0A0S4L0D2"/>
<dbReference type="OrthoDB" id="9776417at2"/>
<sequence length="228" mass="24795">MNTRALLEGLRFTDTFFPSGGYAFSSGLEAAVQGGAVRDSEQLARYGEDLLRGGMSRREALAAKSASRAGSIGSLPAAIRLDHELDAMKLSRESRLASRQMGRQVIKIAADQLPGQAIVTDYREAVETSRAPGHLAVGLGLTLGACGWSGRETVAAFLYQTAVGLVSAAMRLCSIGQREGQRVLGQWLPLIDRISREIDVKTPMSSWSPLQDIYAMRHGQLEWRLFRS</sequence>
<protein>
    <recommendedName>
        <fullName evidence="3">Urease accessory protein UreF</fullName>
    </recommendedName>
</protein>
<dbReference type="PANTHER" id="PTHR33620:SF1">
    <property type="entry name" value="UREASE ACCESSORY PROTEIN F"/>
    <property type="match status" value="1"/>
</dbReference>
<gene>
    <name evidence="3" type="primary">ureF</name>
    <name evidence="4" type="ORF">NITINOP_3354</name>
</gene>
<dbReference type="HAMAP" id="MF_01385">
    <property type="entry name" value="UreF"/>
    <property type="match status" value="1"/>
</dbReference>
<keyword evidence="3" id="KW-0963">Cytoplasm</keyword>
<dbReference type="EMBL" id="LN885086">
    <property type="protein sequence ID" value="CUQ68326.1"/>
    <property type="molecule type" value="Genomic_DNA"/>
</dbReference>
<dbReference type="Gene3D" id="1.10.4190.10">
    <property type="entry name" value="Urease accessory protein UreF"/>
    <property type="match status" value="1"/>
</dbReference>
<comment type="similarity">
    <text evidence="3">Belongs to the UreF family.</text>
</comment>
<comment type="subunit">
    <text evidence="3">UreD, UreF and UreG form a complex that acts as a GTP-hydrolysis-dependent molecular chaperone, activating the urease apoprotein by helping to assemble the nickel containing metallocenter of UreC. The UreE protein probably delivers the nickel.</text>
</comment>
<comment type="subcellular location">
    <subcellularLocation>
        <location evidence="3">Cytoplasm</location>
    </subcellularLocation>
</comment>
<evidence type="ECO:0000313" key="4">
    <source>
        <dbReference type="EMBL" id="CUQ68326.1"/>
    </source>
</evidence>
<accession>A0A0S4L0D2</accession>
<evidence type="ECO:0000256" key="2">
    <source>
        <dbReference type="ARBA" id="ARBA00023186"/>
    </source>
</evidence>